<organism evidence="1 2">
    <name type="scientific">Bacillus salacetis</name>
    <dbReference type="NCBI Taxonomy" id="2315464"/>
    <lineage>
        <taxon>Bacteria</taxon>
        <taxon>Bacillati</taxon>
        <taxon>Bacillota</taxon>
        <taxon>Bacilli</taxon>
        <taxon>Bacillales</taxon>
        <taxon>Bacillaceae</taxon>
        <taxon>Bacillus</taxon>
    </lineage>
</organism>
<keyword evidence="2" id="KW-1185">Reference proteome</keyword>
<comment type="caution">
    <text evidence="1">The sequence shown here is derived from an EMBL/GenBank/DDBJ whole genome shotgun (WGS) entry which is preliminary data.</text>
</comment>
<proteinExistence type="predicted"/>
<reference evidence="1 2" key="1">
    <citation type="submission" date="2018-09" db="EMBL/GenBank/DDBJ databases">
        <title>Bacillus saliacetes sp. nov., isolated from Thai shrimp paste (Ka-pi).</title>
        <authorList>
            <person name="Daroonpunt R."/>
            <person name="Tanasupawat S."/>
            <person name="Yiamsombut S."/>
        </authorList>
    </citation>
    <scope>NUCLEOTIDE SEQUENCE [LARGE SCALE GENOMIC DNA]</scope>
    <source>
        <strain evidence="1 2">SKP7-4</strain>
    </source>
</reference>
<protein>
    <submittedName>
        <fullName evidence="1">DUF2515 domain-containing protein</fullName>
    </submittedName>
</protein>
<name>A0A3A1QN51_9BACI</name>
<dbReference type="AlphaFoldDB" id="A0A3A1QN51"/>
<evidence type="ECO:0000313" key="2">
    <source>
        <dbReference type="Proteomes" id="UP000265801"/>
    </source>
</evidence>
<dbReference type="Pfam" id="PF10720">
    <property type="entry name" value="DUF2515"/>
    <property type="match status" value="1"/>
</dbReference>
<sequence>MFLSFIQEFLRLKDQSIPLLTEREIRKINTLILSKSSPPLAILPEERELIQEIKAETKQKNQNNITRTMAYLDYYQENQEIEWSFLAHMVSRNAGYHMTDLKAHFLPSFLKETEARHFFLFLEKANAFIFHDAYPQLLLYKKSVEKQKSLFHLLPAFGVSRTMSVFWERFWKQGDTLEMTLALIINEQSMIQKRLVSKIKENKYQYEKVLFLLQDRLELTTVFFPYKKRETSAGAFSLAGSSVSHFESTKKRVDIGKKLYAILFKNKKVLRSSFNFAKNTPHTGSRSDYWPDSYSPLNSDGRKVFSPFLSSAWQNHEHTFIHEEWAGRHTLKNIDALKTLSIPAHFDVTTHAKIMVKLSS</sequence>
<dbReference type="InterPro" id="IPR019658">
    <property type="entry name" value="DUF2515"/>
</dbReference>
<gene>
    <name evidence="1" type="ORF">D3H55_21755</name>
</gene>
<dbReference type="Proteomes" id="UP000265801">
    <property type="component" value="Unassembled WGS sequence"/>
</dbReference>
<dbReference type="OrthoDB" id="2690514at2"/>
<dbReference type="EMBL" id="QXIR01000044">
    <property type="protein sequence ID" value="RIW28515.1"/>
    <property type="molecule type" value="Genomic_DNA"/>
</dbReference>
<evidence type="ECO:0000313" key="1">
    <source>
        <dbReference type="EMBL" id="RIW28515.1"/>
    </source>
</evidence>
<dbReference type="RefSeq" id="WP_119549417.1">
    <property type="nucleotide sequence ID" value="NZ_QXIR01000044.1"/>
</dbReference>
<accession>A0A3A1QN51</accession>